<dbReference type="EMBL" id="VRSV01000001">
    <property type="protein sequence ID" value="TXK12367.1"/>
    <property type="molecule type" value="Genomic_DNA"/>
</dbReference>
<name>A0A5C8I0D1_9MICO</name>
<accession>A0A5C8I0D1</accession>
<dbReference type="Proteomes" id="UP000321034">
    <property type="component" value="Unassembled WGS sequence"/>
</dbReference>
<evidence type="ECO:0000259" key="1">
    <source>
        <dbReference type="SMART" id="SM00382"/>
    </source>
</evidence>
<feature type="domain" description="AAA+ ATPase" evidence="1">
    <location>
        <begin position="486"/>
        <end position="652"/>
    </location>
</feature>
<dbReference type="InterPro" id="IPR027417">
    <property type="entry name" value="P-loop_NTPase"/>
</dbReference>
<dbReference type="CDD" id="cd00009">
    <property type="entry name" value="AAA"/>
    <property type="match status" value="1"/>
</dbReference>
<dbReference type="SUPFAM" id="SSF52540">
    <property type="entry name" value="P-loop containing nucleoside triphosphate hydrolases"/>
    <property type="match status" value="1"/>
</dbReference>
<evidence type="ECO:0000313" key="3">
    <source>
        <dbReference type="Proteomes" id="UP000321034"/>
    </source>
</evidence>
<keyword evidence="3" id="KW-1185">Reference proteome</keyword>
<dbReference type="Pfam" id="PF07728">
    <property type="entry name" value="AAA_5"/>
    <property type="match status" value="1"/>
</dbReference>
<dbReference type="GO" id="GO:0005524">
    <property type="term" value="F:ATP binding"/>
    <property type="evidence" value="ECO:0007669"/>
    <property type="project" value="InterPro"/>
</dbReference>
<dbReference type="InterPro" id="IPR052934">
    <property type="entry name" value="Methyl-DNA_Rec/Restrict_Enz"/>
</dbReference>
<dbReference type="PANTHER" id="PTHR37291">
    <property type="entry name" value="5-METHYLCYTOSINE-SPECIFIC RESTRICTION ENZYME B"/>
    <property type="match status" value="1"/>
</dbReference>
<sequence>MTMPDERTFERGSGANPTVDDAAWMILGPALRGETSPVLRTDPTWTREAARTLRELITGENADTGPRKFVTKLHDQLANASNAVIALAAELLCVQVLPLSNITPETKRTRVNTVLSWATPPLRLPETVDEGLAAGGTFHGGAGFNIRIWQQVVWLTYFVEEWWGAPPEERDRALLDPWAFRDLVDRVQGGWEPAMRTSLLALVWPGYFDSVVKDADRQRIRAAFAHHLPTGDGSGASDIDYDLWRIRQAIQEVGQPRVDWYAEPYVSAWGGPPFARKVGEGRRAWLVRTGQGGAQLGQRWRNDGFVSVPATNLRMDLEHATESSIRDAVDTGYPHLDYAQRLQLTQADQAFVLRMGVDDLVLAISDESAHLGVVSGETSWAEQAGSRLRRAVEWIPDSIAKSDLPEPVPGMLDKQGDVVDLTNALDALAALAREITDTAEDAYAVDDQPTPQRPLALSIPPVTDNLVADLHMPRDVLQEWLDVLSDRRQLVFYGPPGTGKTFVAEALGRHIVGSDTNQLRTVQFHPSYAYEDFFEGLRPAVENGNVTYQVVPGPLRTLVAEATTPGNESRPYVLVIDEMNRANLAKVFGELYYLLEYRDQSISLQYSSDTDFRLPKNLFIIGTMNTLDRSISMVDAAIRRRFPFVELHPAVEPVSEVLSAYLERQGSDDRRARLLDTLNAGIDERDLQIGPSYLMKSSARDESGLERIWKYDILPLLDDHFYGVRTPEQIRAQFGLDALLARIGGVPVGPVDSVLDSKVAVELAPAMGDEEPDGS</sequence>
<dbReference type="GO" id="GO:0016887">
    <property type="term" value="F:ATP hydrolysis activity"/>
    <property type="evidence" value="ECO:0007669"/>
    <property type="project" value="InterPro"/>
</dbReference>
<gene>
    <name evidence="2" type="ORF">FVP77_02490</name>
</gene>
<organism evidence="2 3">
    <name type="scientific">Microbacterium hatanonis</name>
    <dbReference type="NCBI Taxonomy" id="404366"/>
    <lineage>
        <taxon>Bacteria</taxon>
        <taxon>Bacillati</taxon>
        <taxon>Actinomycetota</taxon>
        <taxon>Actinomycetes</taxon>
        <taxon>Micrococcales</taxon>
        <taxon>Microbacteriaceae</taxon>
        <taxon>Microbacterium</taxon>
    </lineage>
</organism>
<comment type="caution">
    <text evidence="2">The sequence shown here is derived from an EMBL/GenBank/DDBJ whole genome shotgun (WGS) entry which is preliminary data.</text>
</comment>
<dbReference type="PANTHER" id="PTHR37291:SF1">
    <property type="entry name" value="TYPE IV METHYL-DIRECTED RESTRICTION ENZYME ECOKMCRB SUBUNIT"/>
    <property type="match status" value="1"/>
</dbReference>
<dbReference type="InterPro" id="IPR003593">
    <property type="entry name" value="AAA+_ATPase"/>
</dbReference>
<reference evidence="2 3" key="1">
    <citation type="submission" date="2019-08" db="EMBL/GenBank/DDBJ databases">
        <authorList>
            <person name="Dong K."/>
        </authorList>
    </citation>
    <scope>NUCLEOTIDE SEQUENCE [LARGE SCALE GENOMIC DNA]</scope>
    <source>
        <strain evidence="2 3">JCM14558</strain>
    </source>
</reference>
<protein>
    <submittedName>
        <fullName evidence="2">AAA domain-containing protein</fullName>
    </submittedName>
</protein>
<proteinExistence type="predicted"/>
<dbReference type="InterPro" id="IPR011704">
    <property type="entry name" value="ATPase_dyneun-rel_AAA"/>
</dbReference>
<dbReference type="OrthoDB" id="9781481at2"/>
<dbReference type="SMART" id="SM00382">
    <property type="entry name" value="AAA"/>
    <property type="match status" value="1"/>
</dbReference>
<dbReference type="AlphaFoldDB" id="A0A5C8I0D1"/>
<evidence type="ECO:0000313" key="2">
    <source>
        <dbReference type="EMBL" id="TXK12367.1"/>
    </source>
</evidence>
<dbReference type="Gene3D" id="3.40.50.300">
    <property type="entry name" value="P-loop containing nucleotide triphosphate hydrolases"/>
    <property type="match status" value="1"/>
</dbReference>